<dbReference type="AlphaFoldDB" id="A0A516X6K6"/>
<dbReference type="EMBL" id="CP041765">
    <property type="protein sequence ID" value="QDQ98708.1"/>
    <property type="molecule type" value="Genomic_DNA"/>
</dbReference>
<dbReference type="KEGG" id="toy:FO059_16945"/>
<evidence type="ECO:0000313" key="1">
    <source>
        <dbReference type="EMBL" id="QDQ98708.1"/>
    </source>
</evidence>
<dbReference type="Pfam" id="PF19794">
    <property type="entry name" value="DUF6278"/>
    <property type="match status" value="1"/>
</dbReference>
<dbReference type="InterPro" id="IPR046245">
    <property type="entry name" value="DUF6278"/>
</dbReference>
<keyword evidence="2" id="KW-1185">Reference proteome</keyword>
<proteinExistence type="predicted"/>
<dbReference type="RefSeq" id="WP_143910113.1">
    <property type="nucleotide sequence ID" value="NZ_CP041765.1"/>
</dbReference>
<sequence length="116" mass="12438">MEVGPAGVLAPDGLRQWLADRGEPCGDARAALAAVERRLPEALADPELGPMVENEAALLLGAVLVTAVDGARWIVWPNGHPVVRIGHTELDVSAIAHDYVCRQGEPLTAVVDRYRR</sequence>
<dbReference type="Proteomes" id="UP000317344">
    <property type="component" value="Chromosome"/>
</dbReference>
<evidence type="ECO:0000313" key="2">
    <source>
        <dbReference type="Proteomes" id="UP000317344"/>
    </source>
</evidence>
<reference evidence="1 2" key="2">
    <citation type="submission" date="2019-07" db="EMBL/GenBank/DDBJ databases">
        <authorList>
            <person name="Huang Y."/>
        </authorList>
    </citation>
    <scope>NUCLEOTIDE SEQUENCE [LARGE SCALE GENOMIC DNA]</scope>
    <source>
        <strain evidence="1 2">HY188</strain>
    </source>
</reference>
<dbReference type="OrthoDB" id="4288620at2"/>
<organism evidence="1 2">
    <name type="scientific">Tomitella fengzijianii</name>
    <dbReference type="NCBI Taxonomy" id="2597660"/>
    <lineage>
        <taxon>Bacteria</taxon>
        <taxon>Bacillati</taxon>
        <taxon>Actinomycetota</taxon>
        <taxon>Actinomycetes</taxon>
        <taxon>Mycobacteriales</taxon>
        <taxon>Tomitella</taxon>
    </lineage>
</organism>
<accession>A0A516X6K6</accession>
<name>A0A516X6K6_9ACTN</name>
<gene>
    <name evidence="1" type="ORF">FO059_16945</name>
</gene>
<reference evidence="1 2" key="1">
    <citation type="submission" date="2019-07" db="EMBL/GenBank/DDBJ databases">
        <title>Tomitella cavernea sp. nov., an actinomycete isolated from soil.</title>
        <authorList>
            <person name="Cheng J."/>
        </authorList>
    </citation>
    <scope>NUCLEOTIDE SEQUENCE [LARGE SCALE GENOMIC DNA]</scope>
    <source>
        <strain evidence="1 2">HY188</strain>
    </source>
</reference>
<protein>
    <submittedName>
        <fullName evidence="1">Uncharacterized protein</fullName>
    </submittedName>
</protein>